<dbReference type="AlphaFoldDB" id="A0A0P1EC98"/>
<dbReference type="InterPro" id="IPR023346">
    <property type="entry name" value="Lysozyme-like_dom_sf"/>
</dbReference>
<dbReference type="RefSeq" id="WP_058276936.1">
    <property type="nucleotide sequence ID" value="NZ_CYPU01000023.1"/>
</dbReference>
<comment type="similarity">
    <text evidence="1">Belongs to the transglycosylase Slt family.</text>
</comment>
<keyword evidence="5" id="KW-0456">Lyase</keyword>
<sequence>MNLRLAMTCAGLAALMLSGPVPVVANEVEPRGVYKRVKAPQPGTRPRVTVQITPDEHAQTPSAPSTGVELVEPEIIARTRVVPPTLPGASKKPVGSYKAFWERVSPSLNEAGSGRLHDAMNALAAINVAAPRLQTLQNIAQQRRVDILRSTVGTNVSPALVLAVISVESAGRTDAVSSAGAQGLMQLMPATAKRFGVQDSTQPSQNIAGGVKYLNWLMEEFGNDPILVLAGYNAGEGAVRKHEGVPPYAETRDYVPKVLAAFQVARALCSTPPQLITDGCVFQSLN</sequence>
<comment type="similarity">
    <text evidence="2">Belongs to the virb1 family.</text>
</comment>
<feature type="signal peptide" evidence="3">
    <location>
        <begin position="1"/>
        <end position="25"/>
    </location>
</feature>
<dbReference type="OrthoDB" id="9815002at2"/>
<dbReference type="EMBL" id="CYPU01000023">
    <property type="protein sequence ID" value="CUH47227.1"/>
    <property type="molecule type" value="Genomic_DNA"/>
</dbReference>
<dbReference type="PANTHER" id="PTHR37423">
    <property type="entry name" value="SOLUBLE LYTIC MUREIN TRANSGLYCOSYLASE-RELATED"/>
    <property type="match status" value="1"/>
</dbReference>
<evidence type="ECO:0000313" key="5">
    <source>
        <dbReference type="EMBL" id="CUH47227.1"/>
    </source>
</evidence>
<gene>
    <name evidence="5" type="primary">slt_1</name>
    <name evidence="5" type="ORF">RUA4292_01395</name>
</gene>
<feature type="domain" description="Transglycosylase SLT" evidence="4">
    <location>
        <begin position="154"/>
        <end position="244"/>
    </location>
</feature>
<keyword evidence="3" id="KW-0732">Signal</keyword>
<evidence type="ECO:0000313" key="6">
    <source>
        <dbReference type="Proteomes" id="UP000050783"/>
    </source>
</evidence>
<accession>A0A0P1EC98</accession>
<evidence type="ECO:0000259" key="4">
    <source>
        <dbReference type="Pfam" id="PF01464"/>
    </source>
</evidence>
<dbReference type="Proteomes" id="UP000050783">
    <property type="component" value="Unassembled WGS sequence"/>
</dbReference>
<dbReference type="GO" id="GO:0016829">
    <property type="term" value="F:lyase activity"/>
    <property type="evidence" value="ECO:0007669"/>
    <property type="project" value="UniProtKB-KW"/>
</dbReference>
<dbReference type="GeneID" id="55492650"/>
<evidence type="ECO:0000256" key="1">
    <source>
        <dbReference type="ARBA" id="ARBA00007734"/>
    </source>
</evidence>
<dbReference type="EC" id="4.2.2.-" evidence="5"/>
<dbReference type="PANTHER" id="PTHR37423:SF2">
    <property type="entry name" value="MEMBRANE-BOUND LYTIC MUREIN TRANSGLYCOSYLASE C"/>
    <property type="match status" value="1"/>
</dbReference>
<dbReference type="SUPFAM" id="SSF53955">
    <property type="entry name" value="Lysozyme-like"/>
    <property type="match status" value="1"/>
</dbReference>
<dbReference type="InterPro" id="IPR008258">
    <property type="entry name" value="Transglycosylase_SLT_dom_1"/>
</dbReference>
<name>A0A0P1EC98_9RHOB</name>
<evidence type="ECO:0000256" key="2">
    <source>
        <dbReference type="ARBA" id="ARBA00009387"/>
    </source>
</evidence>
<dbReference type="Gene3D" id="1.10.530.10">
    <property type="match status" value="1"/>
</dbReference>
<organism evidence="5 6">
    <name type="scientific">Ruegeria atlantica</name>
    <dbReference type="NCBI Taxonomy" id="81569"/>
    <lineage>
        <taxon>Bacteria</taxon>
        <taxon>Pseudomonadati</taxon>
        <taxon>Pseudomonadota</taxon>
        <taxon>Alphaproteobacteria</taxon>
        <taxon>Rhodobacterales</taxon>
        <taxon>Roseobacteraceae</taxon>
        <taxon>Ruegeria</taxon>
    </lineage>
</organism>
<reference evidence="5 6" key="1">
    <citation type="submission" date="2015-09" db="EMBL/GenBank/DDBJ databases">
        <authorList>
            <consortium name="Swine Surveillance"/>
        </authorList>
    </citation>
    <scope>NUCLEOTIDE SEQUENCE [LARGE SCALE GENOMIC DNA]</scope>
    <source>
        <strain evidence="5 6">CECT 4292</strain>
    </source>
</reference>
<proteinExistence type="inferred from homology"/>
<evidence type="ECO:0000256" key="3">
    <source>
        <dbReference type="SAM" id="SignalP"/>
    </source>
</evidence>
<dbReference type="CDD" id="cd00254">
    <property type="entry name" value="LT-like"/>
    <property type="match status" value="1"/>
</dbReference>
<dbReference type="Pfam" id="PF01464">
    <property type="entry name" value="SLT"/>
    <property type="match status" value="1"/>
</dbReference>
<dbReference type="STRING" id="81569.RUM4293_01065"/>
<feature type="chain" id="PRO_5006061419" evidence="3">
    <location>
        <begin position="26"/>
        <end position="286"/>
    </location>
</feature>
<protein>
    <submittedName>
        <fullName evidence="5">Soluble lytic murein transglycosylase</fullName>
        <ecNumber evidence="5">4.2.2.-</ecNumber>
    </submittedName>
</protein>